<feature type="region of interest" description="Disordered" evidence="1">
    <location>
        <begin position="328"/>
        <end position="348"/>
    </location>
</feature>
<dbReference type="PANTHER" id="PTHR33075">
    <property type="entry name" value="OS02G0499800 PROTEIN"/>
    <property type="match status" value="1"/>
</dbReference>
<keyword evidence="4" id="KW-1185">Reference proteome</keyword>
<reference evidence="3" key="2">
    <citation type="submission" date="2018-05" db="EMBL/GenBank/DDBJ databases">
        <title>OgluRS3 (Oryza glumaepatula Reference Sequence Version 3).</title>
        <authorList>
            <person name="Zhang J."/>
            <person name="Kudrna D."/>
            <person name="Lee S."/>
            <person name="Talag J."/>
            <person name="Welchert J."/>
            <person name="Wing R.A."/>
        </authorList>
    </citation>
    <scope>NUCLEOTIDE SEQUENCE [LARGE SCALE GENOMIC DNA]</scope>
</reference>
<dbReference type="AlphaFoldDB" id="A0A0D9YSS3"/>
<evidence type="ECO:0000259" key="2">
    <source>
        <dbReference type="Pfam" id="PF24530"/>
    </source>
</evidence>
<feature type="compositionally biased region" description="Polar residues" evidence="1">
    <location>
        <begin position="133"/>
        <end position="144"/>
    </location>
</feature>
<dbReference type="PANTHER" id="PTHR33075:SF7">
    <property type="entry name" value="OS02G0303350 PROTEIN"/>
    <property type="match status" value="1"/>
</dbReference>
<name>A0A0D9YSS3_9ORYZ</name>
<dbReference type="EnsemblPlants" id="OGLUM02G18280.1">
    <property type="protein sequence ID" value="OGLUM02G18280.1"/>
    <property type="gene ID" value="OGLUM02G18280"/>
</dbReference>
<organism evidence="3">
    <name type="scientific">Oryza glumipatula</name>
    <dbReference type="NCBI Taxonomy" id="40148"/>
    <lineage>
        <taxon>Eukaryota</taxon>
        <taxon>Viridiplantae</taxon>
        <taxon>Streptophyta</taxon>
        <taxon>Embryophyta</taxon>
        <taxon>Tracheophyta</taxon>
        <taxon>Spermatophyta</taxon>
        <taxon>Magnoliopsida</taxon>
        <taxon>Liliopsida</taxon>
        <taxon>Poales</taxon>
        <taxon>Poaceae</taxon>
        <taxon>BOP clade</taxon>
        <taxon>Oryzoideae</taxon>
        <taxon>Oryzeae</taxon>
        <taxon>Oryzinae</taxon>
        <taxon>Oryza</taxon>
    </lineage>
</organism>
<evidence type="ECO:0000313" key="3">
    <source>
        <dbReference type="EnsemblPlants" id="OGLUM02G18280.1"/>
    </source>
</evidence>
<feature type="domain" description="DUF7597" evidence="2">
    <location>
        <begin position="7"/>
        <end position="67"/>
    </location>
</feature>
<protein>
    <recommendedName>
        <fullName evidence="2">DUF7597 domain-containing protein</fullName>
    </recommendedName>
</protein>
<dbReference type="Gramene" id="OGLUM02G18280.1">
    <property type="protein sequence ID" value="OGLUM02G18280.1"/>
    <property type="gene ID" value="OGLUM02G18280"/>
</dbReference>
<dbReference type="Proteomes" id="UP000026961">
    <property type="component" value="Chromosome 2"/>
</dbReference>
<reference evidence="3" key="1">
    <citation type="submission" date="2015-04" db="UniProtKB">
        <authorList>
            <consortium name="EnsemblPlants"/>
        </authorList>
    </citation>
    <scope>IDENTIFICATION</scope>
</reference>
<dbReference type="HOGENOM" id="CLU_041221_0_0_1"/>
<accession>A0A0D9YSS3</accession>
<dbReference type="Pfam" id="PF24530">
    <property type="entry name" value="DUF7597"/>
    <property type="match status" value="1"/>
</dbReference>
<dbReference type="InterPro" id="IPR056018">
    <property type="entry name" value="DUF7597"/>
</dbReference>
<feature type="region of interest" description="Disordered" evidence="1">
    <location>
        <begin position="133"/>
        <end position="153"/>
    </location>
</feature>
<evidence type="ECO:0000313" key="4">
    <source>
        <dbReference type="Proteomes" id="UP000026961"/>
    </source>
</evidence>
<proteinExistence type="predicted"/>
<sequence length="428" mass="47289">MANLQPHPLWFIPPGQHLHPAGPNHRRRVDTVNFIPTPMRHEDFVLAIVHPALPEDLWDEHRAEITRVWYKDLYSVPQFVVWEQPNAPNVLDHYVYILNGEFADILPPDDDLPHGEGPVDPNVEDAPAWQFGNEQQQHKQQNPNWGAWEDNQGGNQVDEHLMPLVPQLLIDLQASSASSLSTYPSASSASIADSAVSISTDEQVLTSPYKSIVVHKDSVHADLYNYLCERFPHIMFDKHFTQDSSFWAALSIGPYMPGESSSSGQHLGYSQGMESELPVLMLTHLVIVPPVVHVLPAPVKSPKIRIDTPITTVGLRRSSRLSALNDGHKDEFLTQPDPNQGIGKPRGKSVKKLKQVAKEVGLLFSGCDLQDSDFEEGSTTEAASGALADCSCLFCKKMAIDLCGASAQEVSQIDLLKTRAPNESDGNN</sequence>
<evidence type="ECO:0000256" key="1">
    <source>
        <dbReference type="SAM" id="MobiDB-lite"/>
    </source>
</evidence>